<dbReference type="Gene3D" id="3.90.1670.10">
    <property type="entry name" value="FdhE-like domain"/>
    <property type="match status" value="1"/>
</dbReference>
<dbReference type="InterPro" id="IPR024064">
    <property type="entry name" value="FdhE-like_sf"/>
</dbReference>
<reference evidence="1" key="1">
    <citation type="submission" date="2020-03" db="EMBL/GenBank/DDBJ databases">
        <title>The deep terrestrial virosphere.</title>
        <authorList>
            <person name="Holmfeldt K."/>
            <person name="Nilsson E."/>
            <person name="Simone D."/>
            <person name="Lopez-Fernandez M."/>
            <person name="Wu X."/>
            <person name="de Brujin I."/>
            <person name="Lundin D."/>
            <person name="Andersson A."/>
            <person name="Bertilsson S."/>
            <person name="Dopson M."/>
        </authorList>
    </citation>
    <scope>NUCLEOTIDE SEQUENCE</scope>
    <source>
        <strain evidence="1">TM448B01828</strain>
    </source>
</reference>
<accession>A0A6M3XQN3</accession>
<name>A0A6M3XQN3_9ZZZZ</name>
<dbReference type="EMBL" id="MT144828">
    <property type="protein sequence ID" value="QJI00097.1"/>
    <property type="molecule type" value="Genomic_DNA"/>
</dbReference>
<gene>
    <name evidence="1" type="ORF">TM448B01828_0002</name>
</gene>
<dbReference type="AlphaFoldDB" id="A0A6M3XQN3"/>
<protein>
    <submittedName>
        <fullName evidence="1">Uncharacterized protein</fullName>
    </submittedName>
</protein>
<organism evidence="1">
    <name type="scientific">viral metagenome</name>
    <dbReference type="NCBI Taxonomy" id="1070528"/>
    <lineage>
        <taxon>unclassified sequences</taxon>
        <taxon>metagenomes</taxon>
        <taxon>organismal metagenomes</taxon>
    </lineage>
</organism>
<proteinExistence type="predicted"/>
<sequence>MNNKKMETELTCPFCGKEVKIVLVKSPKEEEKSVMLDTCAKCNKSYKTGDKGGQWMESPNSSMTLEFICWACLKNDIVAEREETQREGNELLAERDEAEER</sequence>
<evidence type="ECO:0000313" key="1">
    <source>
        <dbReference type="EMBL" id="QJI00097.1"/>
    </source>
</evidence>